<keyword evidence="2" id="KW-0067">ATP-binding</keyword>
<dbReference type="Proteomes" id="UP000249590">
    <property type="component" value="Unassembled WGS sequence"/>
</dbReference>
<protein>
    <submittedName>
        <fullName evidence="5">DEAD/DEAH box helicase</fullName>
    </submittedName>
</protein>
<evidence type="ECO:0000256" key="2">
    <source>
        <dbReference type="ARBA" id="ARBA00022840"/>
    </source>
</evidence>
<keyword evidence="5" id="KW-0347">Helicase</keyword>
<dbReference type="PANTHER" id="PTHR47962:SF5">
    <property type="entry name" value="ATP-DEPENDENT HELICASE LHR-RELATED"/>
    <property type="match status" value="1"/>
</dbReference>
<organism evidence="5 6">
    <name type="scientific">Acuticoccus sediminis</name>
    <dbReference type="NCBI Taxonomy" id="2184697"/>
    <lineage>
        <taxon>Bacteria</taxon>
        <taxon>Pseudomonadati</taxon>
        <taxon>Pseudomonadota</taxon>
        <taxon>Alphaproteobacteria</taxon>
        <taxon>Hyphomicrobiales</taxon>
        <taxon>Amorphaceae</taxon>
        <taxon>Acuticoccus</taxon>
    </lineage>
</organism>
<dbReference type="EMBL" id="QHHQ01000018">
    <property type="protein sequence ID" value="RAH95950.1"/>
    <property type="molecule type" value="Genomic_DNA"/>
</dbReference>
<dbReference type="SMART" id="SM00490">
    <property type="entry name" value="HELICc"/>
    <property type="match status" value="1"/>
</dbReference>
<keyword evidence="5" id="KW-0378">Hydrolase</keyword>
<keyword evidence="1" id="KW-0547">Nucleotide-binding</keyword>
<dbReference type="PANTHER" id="PTHR47962">
    <property type="entry name" value="ATP-DEPENDENT HELICASE LHR-RELATED-RELATED"/>
    <property type="match status" value="1"/>
</dbReference>
<dbReference type="Pfam" id="PF00271">
    <property type="entry name" value="Helicase_C"/>
    <property type="match status" value="1"/>
</dbReference>
<dbReference type="Gene3D" id="3.40.50.300">
    <property type="entry name" value="P-loop containing nucleotide triphosphate hydrolases"/>
    <property type="match status" value="2"/>
</dbReference>
<dbReference type="GO" id="GO:0004386">
    <property type="term" value="F:helicase activity"/>
    <property type="evidence" value="ECO:0007669"/>
    <property type="project" value="UniProtKB-KW"/>
</dbReference>
<dbReference type="PROSITE" id="PS51192">
    <property type="entry name" value="HELICASE_ATP_BIND_1"/>
    <property type="match status" value="1"/>
</dbReference>
<dbReference type="PROSITE" id="PS51194">
    <property type="entry name" value="HELICASE_CTER"/>
    <property type="match status" value="1"/>
</dbReference>
<keyword evidence="6" id="KW-1185">Reference proteome</keyword>
<sequence>MRISPLCASEVSAFDRLHPEIRRWIWEQKWDELREVQSRAITTILSEKDDALIAAATAAGKTEAAFLPILTEVAERKEPGIAALYVSPLKALINDQFRRLEPLCERLGIEVVRWHGDAPQSGKTRILKAPSGIALITPESIEAMLIRRPRDAHRLFAAVDFVVIDELHAFLQGPRGLHLASLLRRLDRISARRARRIGLSATIGDLQIAAAWLHPEAPQTVSVIEAAGDRAEIKIQVRAYLDPPDVDDIDGLEEDEGPRLALDDIADHVFETLRGENNLVFAGSRRRVEALADRLRRRSETAGVPNEFFPHHGSLSKDLRHELELRLKKADLPTTAVATTTLELGIDIGSVKSVAQIGAPRSLSSLRQRLGRSGRRKGVPAILRNYVRDRHIPADADPLDRIRPEVVRAVAAVRLLVAKFVEPPGTSPALATVALHQTLSIIVERGGERADRIYATLCGSGPLSAITAKDFGVLLRGMASPQVRLIEQAPDGTIMLGEMGERLTSGRDFYAIFDSDQEWRLVASGRPLGTIPLSNVVSIGSLLGFAGRRWRVESVDDAAHVLDVAPHPSGRLPKFDRLSVEGIHDRLATEMRTVWMASDAPAYLDQVAAEFLREGRAAFRELSLETKRIVPAASDTHVLLWRGAAFSSTFAVALTSAGLECEVHDFGVTIADTSPVEAAAILGQMAAAPPPNADDLSEFVGNLKTAKFDEYVPDSLLRALWARSNQPLCQQIPATAAVLIEKVKAPG</sequence>
<dbReference type="InterPro" id="IPR052511">
    <property type="entry name" value="ATP-dep_Helicase"/>
</dbReference>
<dbReference type="OrthoDB" id="9815222at2"/>
<evidence type="ECO:0000259" key="4">
    <source>
        <dbReference type="PROSITE" id="PS51194"/>
    </source>
</evidence>
<evidence type="ECO:0000313" key="6">
    <source>
        <dbReference type="Proteomes" id="UP000249590"/>
    </source>
</evidence>
<dbReference type="SUPFAM" id="SSF52540">
    <property type="entry name" value="P-loop containing nucleoside triphosphate hydrolases"/>
    <property type="match status" value="1"/>
</dbReference>
<gene>
    <name evidence="5" type="ORF">DLJ53_33620</name>
</gene>
<dbReference type="InterPro" id="IPR001650">
    <property type="entry name" value="Helicase_C-like"/>
</dbReference>
<feature type="domain" description="Helicase C-terminal" evidence="4">
    <location>
        <begin position="261"/>
        <end position="421"/>
    </location>
</feature>
<evidence type="ECO:0000256" key="1">
    <source>
        <dbReference type="ARBA" id="ARBA00022741"/>
    </source>
</evidence>
<proteinExistence type="predicted"/>
<dbReference type="AlphaFoldDB" id="A0A8B2NH23"/>
<dbReference type="Pfam" id="PF00270">
    <property type="entry name" value="DEAD"/>
    <property type="match status" value="1"/>
</dbReference>
<dbReference type="SMART" id="SM00487">
    <property type="entry name" value="DEXDc"/>
    <property type="match status" value="1"/>
</dbReference>
<evidence type="ECO:0000313" key="5">
    <source>
        <dbReference type="EMBL" id="RAH95950.1"/>
    </source>
</evidence>
<dbReference type="GO" id="GO:0005524">
    <property type="term" value="F:ATP binding"/>
    <property type="evidence" value="ECO:0007669"/>
    <property type="project" value="UniProtKB-KW"/>
</dbReference>
<comment type="caution">
    <text evidence="5">The sequence shown here is derived from an EMBL/GenBank/DDBJ whole genome shotgun (WGS) entry which is preliminary data.</text>
</comment>
<dbReference type="InterPro" id="IPR011545">
    <property type="entry name" value="DEAD/DEAH_box_helicase_dom"/>
</dbReference>
<feature type="domain" description="Helicase ATP-binding" evidence="3">
    <location>
        <begin position="42"/>
        <end position="221"/>
    </location>
</feature>
<evidence type="ECO:0000259" key="3">
    <source>
        <dbReference type="PROSITE" id="PS51192"/>
    </source>
</evidence>
<dbReference type="GO" id="GO:0003677">
    <property type="term" value="F:DNA binding"/>
    <property type="evidence" value="ECO:0007669"/>
    <property type="project" value="TreeGrafter"/>
</dbReference>
<reference evidence="5 6" key="1">
    <citation type="submission" date="2018-05" db="EMBL/GenBank/DDBJ databases">
        <title>Acuticoccus sediminis sp. nov., isolated from deep-sea sediment of Indian Ocean.</title>
        <authorList>
            <person name="Liu X."/>
            <person name="Lai Q."/>
            <person name="Du Y."/>
            <person name="Sun F."/>
            <person name="Zhang X."/>
            <person name="Wang S."/>
            <person name="Shao Z."/>
        </authorList>
    </citation>
    <scope>NUCLEOTIDE SEQUENCE [LARGE SCALE GENOMIC DNA]</scope>
    <source>
        <strain evidence="5 6">PTG4-2</strain>
    </source>
</reference>
<name>A0A8B2NH23_9HYPH</name>
<accession>A0A8B2NH23</accession>
<dbReference type="InterPro" id="IPR014001">
    <property type="entry name" value="Helicase_ATP-bd"/>
</dbReference>
<dbReference type="GO" id="GO:0016887">
    <property type="term" value="F:ATP hydrolysis activity"/>
    <property type="evidence" value="ECO:0007669"/>
    <property type="project" value="TreeGrafter"/>
</dbReference>
<dbReference type="InterPro" id="IPR027417">
    <property type="entry name" value="P-loop_NTPase"/>
</dbReference>